<evidence type="ECO:0000313" key="3">
    <source>
        <dbReference type="Proteomes" id="UP000006753"/>
    </source>
</evidence>
<dbReference type="OrthoDB" id="3438093at2759"/>
<dbReference type="EMBL" id="JH921431">
    <property type="protein sequence ID" value="EKD19207.1"/>
    <property type="molecule type" value="Genomic_DNA"/>
</dbReference>
<feature type="region of interest" description="Disordered" evidence="1">
    <location>
        <begin position="336"/>
        <end position="357"/>
    </location>
</feature>
<dbReference type="Proteomes" id="UP000006753">
    <property type="component" value="Unassembled WGS sequence"/>
</dbReference>
<proteinExistence type="predicted"/>
<reference evidence="2 3" key="1">
    <citation type="journal article" date="2012" name="BMC Genomics">
        <title>Sequencing the genome of Marssonina brunnea reveals fungus-poplar co-evolution.</title>
        <authorList>
            <person name="Zhu S."/>
            <person name="Cao Y.-Z."/>
            <person name="Jiang C."/>
            <person name="Tan B.-Y."/>
            <person name="Wang Z."/>
            <person name="Feng S."/>
            <person name="Zhang L."/>
            <person name="Su X.-H."/>
            <person name="Brejova B."/>
            <person name="Vinar T."/>
            <person name="Xu M."/>
            <person name="Wang M.-X."/>
            <person name="Zhang S.-G."/>
            <person name="Huang M.-R."/>
            <person name="Wu R."/>
            <person name="Zhou Y."/>
        </authorList>
    </citation>
    <scope>NUCLEOTIDE SEQUENCE [LARGE SCALE GENOMIC DNA]</scope>
    <source>
        <strain evidence="2 3">MB_m1</strain>
    </source>
</reference>
<evidence type="ECO:0000313" key="2">
    <source>
        <dbReference type="EMBL" id="EKD19207.1"/>
    </source>
</evidence>
<dbReference type="STRING" id="1072389.K1X2I3"/>
<keyword evidence="3" id="KW-1185">Reference proteome</keyword>
<feature type="region of interest" description="Disordered" evidence="1">
    <location>
        <begin position="238"/>
        <end position="284"/>
    </location>
</feature>
<feature type="region of interest" description="Disordered" evidence="1">
    <location>
        <begin position="87"/>
        <end position="147"/>
    </location>
</feature>
<gene>
    <name evidence="2" type="ORF">MBM_02444</name>
</gene>
<sequence>MCVKEFLGYNCGHCSFPYLRKCPITSQNDSYPACHFPAERPIYTNENCHSCARVVWNSRVLKEEEEHRARHYMGECDCPVIFDTEDRERRPRPRPAKGKGRSKEVLRGEDHFSDGWREGNDNGGYGDHHPEGGSEDRATLGYSTEPSGPQVPYLSGNPLVASNQGFSTDAGTNNQFTWPSRHLPDQDRSAIEHFHRGDGFPPEGSLSKDATWFGQTVMNQPGAGMKWYPEHNTNMPVLPPFPTGPPPAPAPPPPPPAPATTPPSRKNTMAAARRGSPTTHVKNTKAHAAGVYAARVQAGKIQQNEQSTAHKYAAQPTPVPVHNEFHTGELRGVQAHLQTPKQHTRSPTRKTMTSPTRVPSGIVVDVHIPRAQAHLQTPKQHTRSPTHKTMTPPTRVPSAIVVDVHIPRAPRHWQKKAMSEGSDPHQLLLTPLDTSVSIETILAHEASKKVGSVQEAPTIASSGMADSMSK</sequence>
<dbReference type="GeneID" id="18758379"/>
<dbReference type="HOGENOM" id="CLU_581492_0_0_1"/>
<feature type="compositionally biased region" description="Basic and acidic residues" evidence="1">
    <location>
        <begin position="101"/>
        <end position="138"/>
    </location>
</feature>
<evidence type="ECO:0000256" key="1">
    <source>
        <dbReference type="SAM" id="MobiDB-lite"/>
    </source>
</evidence>
<feature type="compositionally biased region" description="Basic residues" evidence="1">
    <location>
        <begin position="90"/>
        <end position="100"/>
    </location>
</feature>
<feature type="region of interest" description="Disordered" evidence="1">
    <location>
        <begin position="374"/>
        <end position="394"/>
    </location>
</feature>
<protein>
    <submittedName>
        <fullName evidence="2">Uncharacterized protein</fullName>
    </submittedName>
</protein>
<dbReference type="eggNOG" id="ENOG502RJMB">
    <property type="taxonomic scope" value="Eukaryota"/>
</dbReference>
<feature type="compositionally biased region" description="Pro residues" evidence="1">
    <location>
        <begin position="238"/>
        <end position="261"/>
    </location>
</feature>
<accession>K1X2I3</accession>
<dbReference type="KEGG" id="mbe:MBM_02444"/>
<name>K1X2I3_MARBU</name>
<dbReference type="AlphaFoldDB" id="K1X2I3"/>
<organism evidence="2 3">
    <name type="scientific">Marssonina brunnea f. sp. multigermtubi (strain MB_m1)</name>
    <name type="common">Marssonina leaf spot fungus</name>
    <dbReference type="NCBI Taxonomy" id="1072389"/>
    <lineage>
        <taxon>Eukaryota</taxon>
        <taxon>Fungi</taxon>
        <taxon>Dikarya</taxon>
        <taxon>Ascomycota</taxon>
        <taxon>Pezizomycotina</taxon>
        <taxon>Leotiomycetes</taxon>
        <taxon>Helotiales</taxon>
        <taxon>Drepanopezizaceae</taxon>
        <taxon>Drepanopeziza</taxon>
    </lineage>
</organism>
<dbReference type="InParanoid" id="K1X2I3"/>
<dbReference type="RefSeq" id="XP_007290333.1">
    <property type="nucleotide sequence ID" value="XM_007290271.1"/>
</dbReference>